<dbReference type="PANTHER" id="PTHR13378">
    <property type="entry name" value="REGULATOR COMPLEX PROTEIN LAMTOR3"/>
    <property type="match status" value="1"/>
</dbReference>
<comment type="similarity">
    <text evidence="1">Belongs to the LAMTOR3 family.</text>
</comment>
<evidence type="ECO:0000313" key="2">
    <source>
        <dbReference type="EMBL" id="CAE0038520.1"/>
    </source>
</evidence>
<sequence>MEEGASGAEVASYAPLKLLVQRTPGLLGAVVSDLEGVSVTCAVGSTCGEAELALLKTTEAASIAAELAEKLQMGRCKSVVTYLSTNVVVYFISPLLLVKLVAESHANVGLLLETVNDINQITSDLVKILLESQEAAQSKGLDI</sequence>
<accession>A0A7S3E928</accession>
<evidence type="ECO:0008006" key="4">
    <source>
        <dbReference type="Google" id="ProtNLM"/>
    </source>
</evidence>
<gene>
    <name evidence="2" type="ORF">RMAR00112_LOCUS6479</name>
    <name evidence="3" type="ORF">RMAR00112_LOCUS6480</name>
</gene>
<protein>
    <recommendedName>
        <fullName evidence="4">Roadblock/LAMTOR2 domain-containing protein</fullName>
    </recommendedName>
</protein>
<reference evidence="3" key="1">
    <citation type="submission" date="2021-01" db="EMBL/GenBank/DDBJ databases">
        <authorList>
            <person name="Corre E."/>
            <person name="Pelletier E."/>
            <person name="Niang G."/>
            <person name="Scheremetjew M."/>
            <person name="Finn R."/>
            <person name="Kale V."/>
            <person name="Holt S."/>
            <person name="Cochrane G."/>
            <person name="Meng A."/>
            <person name="Brown T."/>
            <person name="Cohen L."/>
        </authorList>
    </citation>
    <scope>NUCLEOTIDE SEQUENCE</scope>
    <source>
        <strain evidence="3">CCMP 769</strain>
    </source>
</reference>
<dbReference type="AlphaFoldDB" id="A0A7S3E928"/>
<dbReference type="EMBL" id="HBHW01008568">
    <property type="protein sequence ID" value="CAE0038521.1"/>
    <property type="molecule type" value="Transcribed_RNA"/>
</dbReference>
<dbReference type="PANTHER" id="PTHR13378:SF1">
    <property type="entry name" value="RAGULATOR COMPLEX PROTEIN LAMTOR3"/>
    <property type="match status" value="1"/>
</dbReference>
<dbReference type="SMART" id="SM01278">
    <property type="entry name" value="MAPKK1_Int"/>
    <property type="match status" value="1"/>
</dbReference>
<dbReference type="Pfam" id="PF08923">
    <property type="entry name" value="MAPKK1_Int"/>
    <property type="match status" value="1"/>
</dbReference>
<name>A0A7S3E928_9RHOD</name>
<dbReference type="Gene3D" id="3.30.450.30">
    <property type="entry name" value="Dynein light chain 2a, cytoplasmic"/>
    <property type="match status" value="1"/>
</dbReference>
<dbReference type="GO" id="GO:0032008">
    <property type="term" value="P:positive regulation of TOR signaling"/>
    <property type="evidence" value="ECO:0007669"/>
    <property type="project" value="TreeGrafter"/>
</dbReference>
<dbReference type="EMBL" id="HBHW01008567">
    <property type="protein sequence ID" value="CAE0038520.1"/>
    <property type="molecule type" value="Transcribed_RNA"/>
</dbReference>
<proteinExistence type="inferred from homology"/>
<dbReference type="SUPFAM" id="SSF103196">
    <property type="entry name" value="Roadblock/LC7 domain"/>
    <property type="match status" value="1"/>
</dbReference>
<dbReference type="GO" id="GO:0071230">
    <property type="term" value="P:cellular response to amino acid stimulus"/>
    <property type="evidence" value="ECO:0007669"/>
    <property type="project" value="TreeGrafter"/>
</dbReference>
<evidence type="ECO:0000313" key="3">
    <source>
        <dbReference type="EMBL" id="CAE0038521.1"/>
    </source>
</evidence>
<dbReference type="InterPro" id="IPR015019">
    <property type="entry name" value="LAMTOR3"/>
</dbReference>
<dbReference type="GO" id="GO:0071986">
    <property type="term" value="C:Ragulator complex"/>
    <property type="evidence" value="ECO:0007669"/>
    <property type="project" value="TreeGrafter"/>
</dbReference>
<organism evidence="3">
    <name type="scientific">Rhodosorus marinus</name>
    <dbReference type="NCBI Taxonomy" id="101924"/>
    <lineage>
        <taxon>Eukaryota</taxon>
        <taxon>Rhodophyta</taxon>
        <taxon>Stylonematophyceae</taxon>
        <taxon>Stylonematales</taxon>
        <taxon>Stylonemataceae</taxon>
        <taxon>Rhodosorus</taxon>
    </lineage>
</organism>
<evidence type="ECO:0000256" key="1">
    <source>
        <dbReference type="ARBA" id="ARBA00005356"/>
    </source>
</evidence>